<keyword evidence="2" id="KW-1185">Reference proteome</keyword>
<name>A0A1G6EWE1_9BACT</name>
<gene>
    <name evidence="1" type="ORF">SAMN05660653_03227</name>
</gene>
<dbReference type="STRING" id="617002.SAMN05660653_03227"/>
<dbReference type="OrthoDB" id="2462219at2"/>
<dbReference type="AlphaFoldDB" id="A0A1G6EWE1"/>
<dbReference type="EMBL" id="FMXO01000026">
    <property type="protein sequence ID" value="SDB61728.1"/>
    <property type="molecule type" value="Genomic_DNA"/>
</dbReference>
<evidence type="ECO:0008006" key="3">
    <source>
        <dbReference type="Google" id="ProtNLM"/>
    </source>
</evidence>
<sequence>MTSIPSLQNQDTVEYGFPEKTNFDALDRMTPLPVQELFRQWLLTPHREYIPESWDQYFYEGWHLGAHPQTHVCRLHCSEGHFIGWIFQPQLYLREGQAVFPEEMINLPVRGQPSSQDVERILFGRTATGTSMSEEGFEGMWIGVIFGRDGKKPFRRVYPGPTHSVLFSPSAEVVATSHNLIPDAARDIEISRAFDLPARQRFYSFGLTAFKGVQRLLPNHYLDLDSFNAVRHWPTHPFEQFEHGATGAERIVEHSRRLLWGLSKRYSSYKIFLSAGRDSRAIAAIARPLLHEDRFDFRLNTTYGSDLGSRVDLQASIQLARIMRLPHDVTKRVIRKVPRLAILKGFVRIGEAVSGPSLASAATSGQGAAFSGLNLAGMAGEAGRAFYWAGRDSDKPVGVEEVNKCVGAPVVESTVLAAERWLAELPAWLRDSPPDVFDLLYVEQRLGCWEAPVRYLYTGTPHTASLMASGFNIETMLRLPYAYRKSGRLQHDMIAHSWPELLSVPFNEPRGFLRFVALQERARNQLRALRRALRSAIR</sequence>
<reference evidence="1 2" key="1">
    <citation type="submission" date="2016-10" db="EMBL/GenBank/DDBJ databases">
        <authorList>
            <person name="de Groot N.N."/>
        </authorList>
    </citation>
    <scope>NUCLEOTIDE SEQUENCE [LARGE SCALE GENOMIC DNA]</scope>
    <source>
        <strain evidence="1 2">ASO4-2</strain>
    </source>
</reference>
<evidence type="ECO:0000313" key="2">
    <source>
        <dbReference type="Proteomes" id="UP000198771"/>
    </source>
</evidence>
<dbReference type="Proteomes" id="UP000198771">
    <property type="component" value="Unassembled WGS sequence"/>
</dbReference>
<dbReference type="RefSeq" id="WP_092123953.1">
    <property type="nucleotide sequence ID" value="NZ_FMXO01000026.1"/>
</dbReference>
<organism evidence="1 2">
    <name type="scientific">Desulfonatronum thiosulfatophilum</name>
    <dbReference type="NCBI Taxonomy" id="617002"/>
    <lineage>
        <taxon>Bacteria</taxon>
        <taxon>Pseudomonadati</taxon>
        <taxon>Thermodesulfobacteriota</taxon>
        <taxon>Desulfovibrionia</taxon>
        <taxon>Desulfovibrionales</taxon>
        <taxon>Desulfonatronaceae</taxon>
        <taxon>Desulfonatronum</taxon>
    </lineage>
</organism>
<protein>
    <recommendedName>
        <fullName evidence="3">Asparagine synthase</fullName>
    </recommendedName>
</protein>
<proteinExistence type="predicted"/>
<evidence type="ECO:0000313" key="1">
    <source>
        <dbReference type="EMBL" id="SDB61728.1"/>
    </source>
</evidence>
<accession>A0A1G6EWE1</accession>